<evidence type="ECO:0000313" key="2">
    <source>
        <dbReference type="Proteomes" id="UP001207654"/>
    </source>
</evidence>
<sequence>MSDSVISHKVPIHVTADAVTALSDTNKIEAATTFSVTEEEEFEEQRFLNSEGYSEKTIVWSSLTGGALAGTRRPGSVTQEVIETARKNKEPFYMHVILDPTAVAGSQGWRYKAFVQSSPNNFEAGTLLKFEYALEFSGPPVAI</sequence>
<dbReference type="EMBL" id="JAPNKA010000001">
    <property type="protein sequence ID" value="MCY1080299.1"/>
    <property type="molecule type" value="Genomic_DNA"/>
</dbReference>
<proteinExistence type="predicted"/>
<protein>
    <recommendedName>
        <fullName evidence="3">Phage tail protein</fullName>
    </recommendedName>
</protein>
<reference evidence="1 2" key="1">
    <citation type="submission" date="2022-11" db="EMBL/GenBank/DDBJ databases">
        <title>Minimal conservation of predation-associated metabolite biosynthetic gene clusters underscores biosynthetic potential of Myxococcota including descriptions for ten novel species: Archangium lansinium sp. nov., Myxococcus landrumus sp. nov., Nannocystis bai.</title>
        <authorList>
            <person name="Ahearne A."/>
            <person name="Stevens C."/>
            <person name="Phillips K."/>
        </authorList>
    </citation>
    <scope>NUCLEOTIDE SEQUENCE [LARGE SCALE GENOMIC DNA]</scope>
    <source>
        <strain evidence="1 2">MIWBW</strain>
    </source>
</reference>
<evidence type="ECO:0008006" key="3">
    <source>
        <dbReference type="Google" id="ProtNLM"/>
    </source>
</evidence>
<organism evidence="1 2">
    <name type="scientific">Archangium lansingense</name>
    <dbReference type="NCBI Taxonomy" id="2995310"/>
    <lineage>
        <taxon>Bacteria</taxon>
        <taxon>Pseudomonadati</taxon>
        <taxon>Myxococcota</taxon>
        <taxon>Myxococcia</taxon>
        <taxon>Myxococcales</taxon>
        <taxon>Cystobacterineae</taxon>
        <taxon>Archangiaceae</taxon>
        <taxon>Archangium</taxon>
    </lineage>
</organism>
<accession>A0ABT4AGJ5</accession>
<dbReference type="NCBIfam" id="NF047353">
    <property type="entry name" value="tube_lmo2291"/>
    <property type="match status" value="1"/>
</dbReference>
<evidence type="ECO:0000313" key="1">
    <source>
        <dbReference type="EMBL" id="MCY1080299.1"/>
    </source>
</evidence>
<dbReference type="Proteomes" id="UP001207654">
    <property type="component" value="Unassembled WGS sequence"/>
</dbReference>
<name>A0ABT4AGJ5_9BACT</name>
<dbReference type="RefSeq" id="WP_267538970.1">
    <property type="nucleotide sequence ID" value="NZ_JAPNKA010000001.1"/>
</dbReference>
<gene>
    <name evidence="1" type="ORF">OV287_38190</name>
</gene>
<comment type="caution">
    <text evidence="1">The sequence shown here is derived from an EMBL/GenBank/DDBJ whole genome shotgun (WGS) entry which is preliminary data.</text>
</comment>
<keyword evidence="2" id="KW-1185">Reference proteome</keyword>